<dbReference type="InterPro" id="IPR013434">
    <property type="entry name" value="CHP02611"/>
</dbReference>
<keyword evidence="3" id="KW-1185">Reference proteome</keyword>
<evidence type="ECO:0000313" key="2">
    <source>
        <dbReference type="EMBL" id="MBG9353219.1"/>
    </source>
</evidence>
<proteinExistence type="predicted"/>
<feature type="transmembrane region" description="Helical" evidence="1">
    <location>
        <begin position="70"/>
        <end position="94"/>
    </location>
</feature>
<comment type="caution">
    <text evidence="2">The sequence shown here is derived from an EMBL/GenBank/DDBJ whole genome shotgun (WGS) entry which is preliminary data.</text>
</comment>
<dbReference type="NCBIfam" id="TIGR02611">
    <property type="entry name" value="TIGR02611 family protein"/>
    <property type="match status" value="1"/>
</dbReference>
<evidence type="ECO:0000313" key="3">
    <source>
        <dbReference type="Proteomes" id="UP000615580"/>
    </source>
</evidence>
<keyword evidence="1" id="KW-0472">Membrane</keyword>
<sequence>MRLAPNAERNLAAIMSSMRDSVADHLERLNRHHENLKHTRYGFIVRPLVLTLGWIVVVVGIITIPFPGPGWLTVFIGIAILSLELHWASNLLAWGVRLYDRFFSWYHVQSTRMRYSLIAATIAACWIVGGGIAIVMWKCGTLGILDPIFTPVFS</sequence>
<name>A0ABS0LAF6_9CORY</name>
<keyword evidence="1" id="KW-0812">Transmembrane</keyword>
<dbReference type="EMBL" id="JADQUG010000002">
    <property type="protein sequence ID" value="MBG9353219.1"/>
    <property type="molecule type" value="Genomic_DNA"/>
</dbReference>
<dbReference type="Pfam" id="PF09656">
    <property type="entry name" value="PGPGW"/>
    <property type="match status" value="1"/>
</dbReference>
<evidence type="ECO:0000256" key="1">
    <source>
        <dbReference type="SAM" id="Phobius"/>
    </source>
</evidence>
<gene>
    <name evidence="2" type="ORF">I4J41_00960</name>
</gene>
<dbReference type="Proteomes" id="UP000615580">
    <property type="component" value="Unassembled WGS sequence"/>
</dbReference>
<accession>A0ABS0LAF6</accession>
<dbReference type="InterPro" id="IPR019099">
    <property type="entry name" value="Uncharacterised_PGPGW_TM"/>
</dbReference>
<protein>
    <submittedName>
        <fullName evidence="2">TIGR02611 family protein</fullName>
    </submittedName>
</protein>
<reference evidence="2 3" key="1">
    <citation type="journal article" date="2020" name="J. Clin. Microbiol.">
        <title>Assessing the Genetic Diversity of Austrian Corynebacterium diphtheriae Clinical Isolates, 2011-2019.</title>
        <authorList>
            <person name="Schaeffer J."/>
            <person name="Huhulescu S."/>
            <person name="Stoeger A."/>
            <person name="Allerberger F."/>
            <person name="Ruppitsch W."/>
        </authorList>
    </citation>
    <scope>NUCLEOTIDE SEQUENCE [LARGE SCALE GENOMIC DNA]</scope>
    <source>
        <strain evidence="2 3">04-17</strain>
    </source>
</reference>
<feature type="transmembrane region" description="Helical" evidence="1">
    <location>
        <begin position="115"/>
        <end position="137"/>
    </location>
</feature>
<keyword evidence="1" id="KW-1133">Transmembrane helix</keyword>
<organism evidence="2 3">
    <name type="scientific">Corynebacterium belfantii</name>
    <dbReference type="NCBI Taxonomy" id="2014537"/>
    <lineage>
        <taxon>Bacteria</taxon>
        <taxon>Bacillati</taxon>
        <taxon>Actinomycetota</taxon>
        <taxon>Actinomycetes</taxon>
        <taxon>Mycobacteriales</taxon>
        <taxon>Corynebacteriaceae</taxon>
        <taxon>Corynebacterium</taxon>
    </lineage>
</organism>
<feature type="transmembrane region" description="Helical" evidence="1">
    <location>
        <begin position="43"/>
        <end position="64"/>
    </location>
</feature>